<feature type="transmembrane region" description="Helical" evidence="1">
    <location>
        <begin position="51"/>
        <end position="72"/>
    </location>
</feature>
<evidence type="ECO:0000313" key="3">
    <source>
        <dbReference type="EMBL" id="TCO77119.1"/>
    </source>
</evidence>
<feature type="transmembrane region" description="Helical" evidence="1">
    <location>
        <begin position="116"/>
        <end position="133"/>
    </location>
</feature>
<proteinExistence type="predicted"/>
<evidence type="ECO:0000259" key="2">
    <source>
        <dbReference type="Pfam" id="PF07331"/>
    </source>
</evidence>
<organism evidence="3 4">
    <name type="scientific">Chromatocurvus halotolerans</name>
    <dbReference type="NCBI Taxonomy" id="1132028"/>
    <lineage>
        <taxon>Bacteria</taxon>
        <taxon>Pseudomonadati</taxon>
        <taxon>Pseudomonadota</taxon>
        <taxon>Gammaproteobacteria</taxon>
        <taxon>Cellvibrionales</taxon>
        <taxon>Halieaceae</taxon>
        <taxon>Chromatocurvus</taxon>
    </lineage>
</organism>
<dbReference type="RefSeq" id="WP_117317291.1">
    <property type="nucleotide sequence ID" value="NZ_QQSW01000008.1"/>
</dbReference>
<feature type="transmembrane region" description="Helical" evidence="1">
    <location>
        <begin position="145"/>
        <end position="165"/>
    </location>
</feature>
<reference evidence="3 4" key="1">
    <citation type="submission" date="2019-03" db="EMBL/GenBank/DDBJ databases">
        <title>Genomic Encyclopedia of Type Strains, Phase IV (KMG-IV): sequencing the most valuable type-strain genomes for metagenomic binning, comparative biology and taxonomic classification.</title>
        <authorList>
            <person name="Goeker M."/>
        </authorList>
    </citation>
    <scope>NUCLEOTIDE SEQUENCE [LARGE SCALE GENOMIC DNA]</scope>
    <source>
        <strain evidence="3 4">DSM 23344</strain>
    </source>
</reference>
<comment type="caution">
    <text evidence="3">The sequence shown here is derived from an EMBL/GenBank/DDBJ whole genome shotgun (WGS) entry which is preliminary data.</text>
</comment>
<evidence type="ECO:0000256" key="1">
    <source>
        <dbReference type="SAM" id="Phobius"/>
    </source>
</evidence>
<dbReference type="InterPro" id="IPR009936">
    <property type="entry name" value="DUF1468"/>
</dbReference>
<dbReference type="Proteomes" id="UP000294980">
    <property type="component" value="Unassembled WGS sequence"/>
</dbReference>
<dbReference type="EMBL" id="SLWX01000003">
    <property type="protein sequence ID" value="TCO77119.1"/>
    <property type="molecule type" value="Genomic_DNA"/>
</dbReference>
<accession>A0A4R2L052</accession>
<dbReference type="AlphaFoldDB" id="A0A4R2L052"/>
<keyword evidence="1" id="KW-1133">Transmembrane helix</keyword>
<protein>
    <submittedName>
        <fullName evidence="3">Tripartite tricarboxylate transporter TctB family protein</fullName>
    </submittedName>
</protein>
<feature type="transmembrane region" description="Helical" evidence="1">
    <location>
        <begin position="93"/>
        <end position="110"/>
    </location>
</feature>
<feature type="transmembrane region" description="Helical" evidence="1">
    <location>
        <begin position="21"/>
        <end position="39"/>
    </location>
</feature>
<keyword evidence="1" id="KW-0812">Transmembrane</keyword>
<keyword evidence="4" id="KW-1185">Reference proteome</keyword>
<feature type="domain" description="DUF1468" evidence="2">
    <location>
        <begin position="23"/>
        <end position="160"/>
    </location>
</feature>
<dbReference type="Pfam" id="PF07331">
    <property type="entry name" value="TctB"/>
    <property type="match status" value="1"/>
</dbReference>
<gene>
    <name evidence="3" type="ORF">EV688_103133</name>
</gene>
<keyword evidence="1" id="KW-0472">Membrane</keyword>
<sequence length="171" mass="17950">MSLPTQTPEGAVPDTPAPGKGLVIALSVLACSVIAHAVVTDWRPSPGGNPWLVPVIASGLILGCALLLALRLRGHAAGSDNLTAARMHRGRDIAGATLCTGLWGLGFFHAVQEMGLVTATFLFTAVGMLALSPDPRRALRVVLPLTLAVAISFWLLFTRLAPIVLSDPLFW</sequence>
<evidence type="ECO:0000313" key="4">
    <source>
        <dbReference type="Proteomes" id="UP000294980"/>
    </source>
</evidence>
<name>A0A4R2L052_9GAMM</name>